<dbReference type="SUPFAM" id="SSF53067">
    <property type="entry name" value="Actin-like ATPase domain"/>
    <property type="match status" value="2"/>
</dbReference>
<comment type="caution">
    <text evidence="2">The sequence shown here is derived from an EMBL/GenBank/DDBJ whole genome shotgun (WGS) entry which is preliminary data.</text>
</comment>
<name>A0A0G0RRH3_9BACT</name>
<dbReference type="CDD" id="cd24054">
    <property type="entry name" value="ASKHA_NBD_AaPPX-GppA_MtPPX2-like"/>
    <property type="match status" value="1"/>
</dbReference>
<dbReference type="InterPro" id="IPR043129">
    <property type="entry name" value="ATPase_NBD"/>
</dbReference>
<dbReference type="InterPro" id="IPR050273">
    <property type="entry name" value="GppA/Ppx_hydrolase"/>
</dbReference>
<sequence length="308" mass="34992">MHKSAKFALIDLGSSTVKLNVYEYETKNVFHKDVRTVNMAENFYPKLLITEEAMERVLAVLKRYKKYLEGEKIENIKLVTTGIARKAKNSDLLVKRIKEILNWNLEIISGEKEAELFYLGVTNDFSPDLRLAAINVGGGSTEVTIGTRDSINKRYSFPIGVSKLNEQFLQVDPPTDAMIEEMFSAINEVMEFEDNNEYTPDVLIHTGGELDYMEITKHPLEESFLSPSHPKQITKSKFLEKYNEIKKMPKSRLYEFMPQNPKWMDGAVACTAIALAIADKLGVNLIVPSNKNLNDGLLLKYAEEEISL</sequence>
<dbReference type="InterPro" id="IPR003695">
    <property type="entry name" value="Ppx_GppA_N"/>
</dbReference>
<organism evidence="2 3">
    <name type="scientific">Candidatus Curtissbacteria bacterium GW2011_GWA1_40_24</name>
    <dbReference type="NCBI Taxonomy" id="1618406"/>
    <lineage>
        <taxon>Bacteria</taxon>
        <taxon>Candidatus Curtissiibacteriota</taxon>
    </lineage>
</organism>
<dbReference type="Proteomes" id="UP000034489">
    <property type="component" value="Unassembled WGS sequence"/>
</dbReference>
<evidence type="ECO:0000313" key="3">
    <source>
        <dbReference type="Proteomes" id="UP000034489"/>
    </source>
</evidence>
<dbReference type="PANTHER" id="PTHR30005">
    <property type="entry name" value="EXOPOLYPHOSPHATASE"/>
    <property type="match status" value="1"/>
</dbReference>
<reference evidence="2 3" key="1">
    <citation type="journal article" date="2015" name="Nature">
        <title>rRNA introns, odd ribosomes, and small enigmatic genomes across a large radiation of phyla.</title>
        <authorList>
            <person name="Brown C.T."/>
            <person name="Hug L.A."/>
            <person name="Thomas B.C."/>
            <person name="Sharon I."/>
            <person name="Castelle C.J."/>
            <person name="Singh A."/>
            <person name="Wilkins M.J."/>
            <person name="Williams K.H."/>
            <person name="Banfield J.F."/>
        </authorList>
    </citation>
    <scope>NUCLEOTIDE SEQUENCE [LARGE SCALE GENOMIC DNA]</scope>
</reference>
<dbReference type="Gene3D" id="3.30.420.40">
    <property type="match status" value="1"/>
</dbReference>
<gene>
    <name evidence="2" type="ORF">UT92_C0008G0006</name>
</gene>
<proteinExistence type="predicted"/>
<dbReference type="EMBL" id="LBYQ01000008">
    <property type="protein sequence ID" value="KKR55098.1"/>
    <property type="molecule type" value="Genomic_DNA"/>
</dbReference>
<evidence type="ECO:0000313" key="2">
    <source>
        <dbReference type="EMBL" id="KKR55098.1"/>
    </source>
</evidence>
<feature type="domain" description="Ppx/GppA phosphatase N-terminal" evidence="1">
    <location>
        <begin position="29"/>
        <end position="302"/>
    </location>
</feature>
<protein>
    <submittedName>
        <fullName evidence="2">Exopolyphosphatase</fullName>
    </submittedName>
</protein>
<dbReference type="PANTHER" id="PTHR30005:SF0">
    <property type="entry name" value="RETROGRADE REGULATION PROTEIN 2"/>
    <property type="match status" value="1"/>
</dbReference>
<dbReference type="Pfam" id="PF02541">
    <property type="entry name" value="Ppx-GppA"/>
    <property type="match status" value="1"/>
</dbReference>
<accession>A0A0G0RRH3</accession>
<evidence type="ECO:0000259" key="1">
    <source>
        <dbReference type="Pfam" id="PF02541"/>
    </source>
</evidence>
<dbReference type="AlphaFoldDB" id="A0A0G0RRH3"/>
<dbReference type="Gene3D" id="3.30.420.150">
    <property type="entry name" value="Exopolyphosphatase. Domain 2"/>
    <property type="match status" value="1"/>
</dbReference>